<feature type="transmembrane region" description="Helical" evidence="1">
    <location>
        <begin position="241"/>
        <end position="263"/>
    </location>
</feature>
<dbReference type="Proteomes" id="UP000005737">
    <property type="component" value="Unassembled WGS sequence"/>
</dbReference>
<dbReference type="EMBL" id="JH597773">
    <property type="protein sequence ID" value="EHQ06340.1"/>
    <property type="molecule type" value="Genomic_DNA"/>
</dbReference>
<keyword evidence="1" id="KW-0812">Transmembrane</keyword>
<keyword evidence="3" id="KW-1185">Reference proteome</keyword>
<keyword evidence="2" id="KW-0808">Transferase</keyword>
<name>H2CBG9_9LEPT</name>
<feature type="transmembrane region" description="Helical" evidence="1">
    <location>
        <begin position="135"/>
        <end position="156"/>
    </location>
</feature>
<dbReference type="HOGENOM" id="CLU_031477_3_0_12"/>
<feature type="transmembrane region" description="Helical" evidence="1">
    <location>
        <begin position="37"/>
        <end position="57"/>
    </location>
</feature>
<feature type="transmembrane region" description="Helical" evidence="1">
    <location>
        <begin position="63"/>
        <end position="82"/>
    </location>
</feature>
<reference evidence="2 3" key="1">
    <citation type="submission" date="2011-10" db="EMBL/GenBank/DDBJ databases">
        <title>The Improved High-Quality Draft genome of Leptonema illini DSM 21528.</title>
        <authorList>
            <consortium name="US DOE Joint Genome Institute (JGI-PGF)"/>
            <person name="Lucas S."/>
            <person name="Copeland A."/>
            <person name="Lapidus A."/>
            <person name="Glavina del Rio T."/>
            <person name="Dalin E."/>
            <person name="Tice H."/>
            <person name="Bruce D."/>
            <person name="Goodwin L."/>
            <person name="Pitluck S."/>
            <person name="Peters L."/>
            <person name="Mikhailova N."/>
            <person name="Held B."/>
            <person name="Kyrpides N."/>
            <person name="Mavromatis K."/>
            <person name="Ivanova N."/>
            <person name="Markowitz V."/>
            <person name="Cheng J.-F."/>
            <person name="Hugenholtz P."/>
            <person name="Woyke T."/>
            <person name="Wu D."/>
            <person name="Gronow S."/>
            <person name="Wellnitz S."/>
            <person name="Brambilla E.-M."/>
            <person name="Klenk H.-P."/>
            <person name="Eisen J.A."/>
        </authorList>
    </citation>
    <scope>NUCLEOTIDE SEQUENCE [LARGE SCALE GENOMIC DNA]</scope>
    <source>
        <strain evidence="2 3">DSM 21528</strain>
    </source>
</reference>
<proteinExistence type="predicted"/>
<keyword evidence="1" id="KW-1133">Transmembrane helix</keyword>
<dbReference type="GO" id="GO:0016779">
    <property type="term" value="F:nucleotidyltransferase activity"/>
    <property type="evidence" value="ECO:0007669"/>
    <property type="project" value="UniProtKB-KW"/>
</dbReference>
<protein>
    <submittedName>
        <fullName evidence="2">Phosphatidate cytidylyltransferase</fullName>
    </submittedName>
</protein>
<feature type="transmembrane region" description="Helical" evidence="1">
    <location>
        <begin position="206"/>
        <end position="229"/>
    </location>
</feature>
<dbReference type="InterPro" id="IPR037997">
    <property type="entry name" value="Dgk1-like"/>
</dbReference>
<dbReference type="GO" id="GO:0004143">
    <property type="term" value="F:ATP-dependent diacylglycerol kinase activity"/>
    <property type="evidence" value="ECO:0007669"/>
    <property type="project" value="InterPro"/>
</dbReference>
<organism evidence="2 3">
    <name type="scientific">Leptonema illini DSM 21528</name>
    <dbReference type="NCBI Taxonomy" id="929563"/>
    <lineage>
        <taxon>Bacteria</taxon>
        <taxon>Pseudomonadati</taxon>
        <taxon>Spirochaetota</taxon>
        <taxon>Spirochaetia</taxon>
        <taxon>Leptospirales</taxon>
        <taxon>Leptospiraceae</taxon>
        <taxon>Leptonema</taxon>
    </lineage>
</organism>
<keyword evidence="2" id="KW-0548">Nucleotidyltransferase</keyword>
<evidence type="ECO:0000313" key="3">
    <source>
        <dbReference type="Proteomes" id="UP000005737"/>
    </source>
</evidence>
<keyword evidence="1" id="KW-0472">Membrane</keyword>
<evidence type="ECO:0000313" key="2">
    <source>
        <dbReference type="EMBL" id="EHQ06340.1"/>
    </source>
</evidence>
<gene>
    <name evidence="2" type="ORF">Lepil_1656</name>
</gene>
<dbReference type="AlphaFoldDB" id="H2CBG9"/>
<sequence length="269" mass="29599">MTAFLESGSVPTVGSQFMKWIRISEPIGRGFNLKRKIYHMAGLLVPVMLYGDVFRFLADDPFITRKVLIGLLIAANIALIVMETLRMKHRGFRDLFYRLFGSLMKESERDRIHGTVAYMISNLVLVLFFSDEVVVLSLTFLVLADPLAAFVGIYYGRLRFWNGKSVEGMLAFVAGSFLSGIVFYLIQDALNRGNLPFVLESGSIGVALAILGFAAVVAALAEFFSFTALNGVVDDNLIVPLAAAAAFVIAALSLGFLPATVFFDLNWML</sequence>
<dbReference type="PANTHER" id="PTHR31303">
    <property type="entry name" value="CTP-DEPENDENT DIACYLGLYCEROL KINASE 1"/>
    <property type="match status" value="1"/>
</dbReference>
<feature type="transmembrane region" description="Helical" evidence="1">
    <location>
        <begin position="168"/>
        <end position="186"/>
    </location>
</feature>
<dbReference type="STRING" id="183.GCA_002009735_02538"/>
<dbReference type="PANTHER" id="PTHR31303:SF1">
    <property type="entry name" value="CTP-DEPENDENT DIACYLGLYCEROL KINASE 1"/>
    <property type="match status" value="1"/>
</dbReference>
<accession>H2CBG9</accession>
<evidence type="ECO:0000256" key="1">
    <source>
        <dbReference type="SAM" id="Phobius"/>
    </source>
</evidence>